<protein>
    <submittedName>
        <fullName evidence="3">LAFE_0C10484g1_1</fullName>
    </submittedName>
</protein>
<organism evidence="3 4">
    <name type="scientific">Lachancea fermentati</name>
    <name type="common">Zygosaccharomyces fermentati</name>
    <dbReference type="NCBI Taxonomy" id="4955"/>
    <lineage>
        <taxon>Eukaryota</taxon>
        <taxon>Fungi</taxon>
        <taxon>Dikarya</taxon>
        <taxon>Ascomycota</taxon>
        <taxon>Saccharomycotina</taxon>
        <taxon>Saccharomycetes</taxon>
        <taxon>Saccharomycetales</taxon>
        <taxon>Saccharomycetaceae</taxon>
        <taxon>Lachancea</taxon>
    </lineage>
</organism>
<proteinExistence type="predicted"/>
<feature type="compositionally biased region" description="Basic and acidic residues" evidence="1">
    <location>
        <begin position="303"/>
        <end position="314"/>
    </location>
</feature>
<dbReference type="EMBL" id="LT598485">
    <property type="protein sequence ID" value="SCW00721.1"/>
    <property type="molecule type" value="Genomic_DNA"/>
</dbReference>
<dbReference type="InterPro" id="IPR001487">
    <property type="entry name" value="Bromodomain"/>
</dbReference>
<gene>
    <name evidence="3" type="ORF">LAFE_0C10484G</name>
</gene>
<feature type="compositionally biased region" description="Basic and acidic residues" evidence="1">
    <location>
        <begin position="339"/>
        <end position="360"/>
    </location>
</feature>
<feature type="compositionally biased region" description="Acidic residues" evidence="1">
    <location>
        <begin position="328"/>
        <end position="338"/>
    </location>
</feature>
<dbReference type="OMA" id="PNWYSLP"/>
<dbReference type="Proteomes" id="UP000190831">
    <property type="component" value="Chromosome C"/>
</dbReference>
<dbReference type="AlphaFoldDB" id="A0A1G4MA82"/>
<evidence type="ECO:0000313" key="4">
    <source>
        <dbReference type="Proteomes" id="UP000190831"/>
    </source>
</evidence>
<feature type="region of interest" description="Disordered" evidence="1">
    <location>
        <begin position="303"/>
        <end position="369"/>
    </location>
</feature>
<evidence type="ECO:0000313" key="3">
    <source>
        <dbReference type="EMBL" id="SCW00721.1"/>
    </source>
</evidence>
<dbReference type="STRING" id="4955.A0A1G4MA82"/>
<feature type="domain" description="Bromo" evidence="2">
    <location>
        <begin position="61"/>
        <end position="114"/>
    </location>
</feature>
<accession>A0A1G4MA82</accession>
<dbReference type="Pfam" id="PF00439">
    <property type="entry name" value="Bromodomain"/>
    <property type="match status" value="1"/>
</dbReference>
<evidence type="ECO:0000259" key="2">
    <source>
        <dbReference type="Pfam" id="PF00439"/>
    </source>
</evidence>
<keyword evidence="4" id="KW-1185">Reference proteome</keyword>
<sequence>MDYTTIFSNLYTVLKAASSKCKVIDEKFPSEFFEKDPKKIFTAYGKFLKSRSDAEGNIKDEDEISLTTISTRFEQNEYSKREDGLYGLYHDLKLVCTLLVHFHPQGTRNYQMVDKFYKFATELLLRECYRLGIMLLEDDMDQYSEEKTAFYNTVSYDFIKISVGYSVPYVENYYISSGDMDLFSSAISKSSLDQRNTELPNNNFTVNKVVTRSEDNIAPPMGFLAANVSNIPDPTLPPTEMMTKFLHPNWYALPTTVWLEYGDYKSWAPCFNESGTVLDAGRRGIIWLEKIGYMTLWRMKSNDEKEKKTGEKTESNQTENNIDRGVDDEINGGTDDEANGGKDADKDNQNDVKGEDDFNGKEVVSPKELAPSEPISIKLENLYNWSPGNNIQQDELKAFSEGLQSKLITETLLKIKILKQKRLKLKRVSNPSSEERRLFFKVQRLLREVIIAKQPKSVPQAYARSFPVLQANYTGSIPVARTMQMRKKKYKK</sequence>
<reference evidence="3 4" key="1">
    <citation type="submission" date="2016-03" db="EMBL/GenBank/DDBJ databases">
        <authorList>
            <person name="Devillers H."/>
        </authorList>
    </citation>
    <scope>NUCLEOTIDE SEQUENCE [LARGE SCALE GENOMIC DNA]</scope>
    <source>
        <strain evidence="3">CBS 6772</strain>
    </source>
</reference>
<evidence type="ECO:0000256" key="1">
    <source>
        <dbReference type="SAM" id="MobiDB-lite"/>
    </source>
</evidence>
<name>A0A1G4MA82_LACFM</name>
<dbReference type="OrthoDB" id="5354116at2759"/>